<accession>E0SNZ1</accession>
<evidence type="ECO:0000313" key="2">
    <source>
        <dbReference type="Proteomes" id="UP000001304"/>
    </source>
</evidence>
<evidence type="ECO:0000313" key="1">
    <source>
        <dbReference type="EMBL" id="ADM27937.1"/>
    </source>
</evidence>
<gene>
    <name evidence="1" type="ordered locus">Igag_1125</name>
</gene>
<dbReference type="KEGG" id="iag:Igag_1125"/>
<protein>
    <submittedName>
        <fullName evidence="1">Uncharacterized protein</fullName>
    </submittedName>
</protein>
<organism evidence="1 2">
    <name type="scientific">Ignisphaera aggregans (strain DSM 17230 / JCM 13409 / AQ1.S1)</name>
    <dbReference type="NCBI Taxonomy" id="583356"/>
    <lineage>
        <taxon>Archaea</taxon>
        <taxon>Thermoproteota</taxon>
        <taxon>Thermoprotei</taxon>
        <taxon>Desulfurococcales</taxon>
        <taxon>Desulfurococcaceae</taxon>
        <taxon>Ignisphaera</taxon>
    </lineage>
</organism>
<sequence>MEIGDYEKSHVVRICREKCLEQGYYGDTLSYCIEKCIEDIRGLSK</sequence>
<dbReference type="BioCyc" id="IAGG583356:GHAH-1107-MONOMER"/>
<keyword evidence="2" id="KW-1185">Reference proteome</keyword>
<proteinExistence type="predicted"/>
<dbReference type="STRING" id="583356.Igag_1125"/>
<dbReference type="InterPro" id="IPR035427">
    <property type="entry name" value="Tim10-like_dom_sf"/>
</dbReference>
<dbReference type="AlphaFoldDB" id="E0SNZ1"/>
<dbReference type="EMBL" id="CP002098">
    <property type="protein sequence ID" value="ADM27937.1"/>
    <property type="molecule type" value="Genomic_DNA"/>
</dbReference>
<dbReference type="SUPFAM" id="SSF144122">
    <property type="entry name" value="Tim10-like"/>
    <property type="match status" value="1"/>
</dbReference>
<dbReference type="Proteomes" id="UP000001304">
    <property type="component" value="Chromosome"/>
</dbReference>
<name>E0SNZ1_IGNAA</name>
<reference evidence="1 2" key="1">
    <citation type="journal article" date="2010" name="Stand. Genomic Sci.">
        <title>Complete genome sequence of Ignisphaera aggregans type strain (AQ1.S1).</title>
        <authorList>
            <person name="Goker M."/>
            <person name="Held B."/>
            <person name="Lapidus A."/>
            <person name="Nolan M."/>
            <person name="Spring S."/>
            <person name="Yasawong M."/>
            <person name="Lucas S."/>
            <person name="Glavina Del Rio T."/>
            <person name="Tice H."/>
            <person name="Cheng J.F."/>
            <person name="Goodwin L."/>
            <person name="Tapia R."/>
            <person name="Pitluck S."/>
            <person name="Liolios K."/>
            <person name="Ivanova N."/>
            <person name="Mavromatis K."/>
            <person name="Mikhailova N."/>
            <person name="Pati A."/>
            <person name="Chen A."/>
            <person name="Palaniappan K."/>
            <person name="Brambilla E."/>
            <person name="Land M."/>
            <person name="Hauser L."/>
            <person name="Chang Y.J."/>
            <person name="Jeffries C.D."/>
            <person name="Brettin T."/>
            <person name="Detter J.C."/>
            <person name="Han C."/>
            <person name="Rohde M."/>
            <person name="Sikorski J."/>
            <person name="Woyke T."/>
            <person name="Bristow J."/>
            <person name="Eisen J.A."/>
            <person name="Markowitz V."/>
            <person name="Hugenholtz P."/>
            <person name="Kyrpides N.C."/>
            <person name="Klenk H.P."/>
        </authorList>
    </citation>
    <scope>NUCLEOTIDE SEQUENCE [LARGE SCALE GENOMIC DNA]</scope>
    <source>
        <strain evidence="2">DSM 17230 / JCM 13409 / AQ1.S1</strain>
    </source>
</reference>
<dbReference type="HOGENOM" id="CLU_3194467_0_0_2"/>